<dbReference type="Pfam" id="PF00528">
    <property type="entry name" value="BPD_transp_1"/>
    <property type="match status" value="1"/>
</dbReference>
<evidence type="ECO:0000256" key="8">
    <source>
        <dbReference type="ARBA" id="ARBA00023136"/>
    </source>
</evidence>
<keyword evidence="5" id="KW-0571">Peptide transport</keyword>
<keyword evidence="4 9" id="KW-0812">Transmembrane</keyword>
<comment type="similarity">
    <text evidence="9">Belongs to the binding-protein-dependent transport system permease family.</text>
</comment>
<feature type="transmembrane region" description="Helical" evidence="9">
    <location>
        <begin position="75"/>
        <end position="101"/>
    </location>
</feature>
<feature type="transmembrane region" description="Helical" evidence="9">
    <location>
        <begin position="122"/>
        <end position="146"/>
    </location>
</feature>
<proteinExistence type="inferred from homology"/>
<protein>
    <submittedName>
        <fullName evidence="11">Peptide/nickel transport system permease protein</fullName>
    </submittedName>
</protein>
<dbReference type="CDD" id="cd06261">
    <property type="entry name" value="TM_PBP2"/>
    <property type="match status" value="1"/>
</dbReference>
<dbReference type="EMBL" id="QGGV01000016">
    <property type="protein sequence ID" value="PWK52717.1"/>
    <property type="molecule type" value="Genomic_DNA"/>
</dbReference>
<evidence type="ECO:0000259" key="10">
    <source>
        <dbReference type="PROSITE" id="PS50928"/>
    </source>
</evidence>
<dbReference type="PROSITE" id="PS50928">
    <property type="entry name" value="ABC_TM1"/>
    <property type="match status" value="1"/>
</dbReference>
<feature type="transmembrane region" description="Helical" evidence="9">
    <location>
        <begin position="238"/>
        <end position="260"/>
    </location>
</feature>
<evidence type="ECO:0000256" key="6">
    <source>
        <dbReference type="ARBA" id="ARBA00022927"/>
    </source>
</evidence>
<feature type="domain" description="ABC transmembrane type-1" evidence="10">
    <location>
        <begin position="73"/>
        <end position="261"/>
    </location>
</feature>
<dbReference type="AlphaFoldDB" id="A0A316GDI7"/>
<evidence type="ECO:0000313" key="12">
    <source>
        <dbReference type="Proteomes" id="UP000245390"/>
    </source>
</evidence>
<name>A0A316GDI7_9RHOB</name>
<evidence type="ECO:0000256" key="1">
    <source>
        <dbReference type="ARBA" id="ARBA00004651"/>
    </source>
</evidence>
<keyword evidence="6" id="KW-0653">Protein transport</keyword>
<comment type="caution">
    <text evidence="11">The sequence shown here is derived from an EMBL/GenBank/DDBJ whole genome shotgun (WGS) entry which is preliminary data.</text>
</comment>
<accession>A0A316GDI7</accession>
<sequence>MPIFLRAYSENPSAVAGAVLVFALVAASILAPLLTEFAPKELGGAPLQPPGAGHLMGTDDLGRDLWAQFLYGGRASVIVGLVAAAISTVIGVSLGAISGYFGGWVDDVVQRMTEMFSIVPRYFFAIVTVAILGASLINVICVIGLLSWPPMTKLVRAEFATLRSRSFVDAAKMGGEGPMFIIFNEILPNALPPIVVQTILTISAAVLMEATLSFLGLGDPNLISWGLMLNKAQQFLTLAPWMAIFPGLAISLFILGLNLMGDGFNQALNPRLRLEARK</sequence>
<comment type="subcellular location">
    <subcellularLocation>
        <location evidence="1 9">Cell membrane</location>
        <topology evidence="1 9">Multi-pass membrane protein</topology>
    </subcellularLocation>
</comment>
<feature type="transmembrane region" description="Helical" evidence="9">
    <location>
        <begin position="194"/>
        <end position="217"/>
    </location>
</feature>
<dbReference type="OrthoDB" id="9766870at2"/>
<evidence type="ECO:0000256" key="3">
    <source>
        <dbReference type="ARBA" id="ARBA00022475"/>
    </source>
</evidence>
<keyword evidence="2 9" id="KW-0813">Transport</keyword>
<dbReference type="InterPro" id="IPR035906">
    <property type="entry name" value="MetI-like_sf"/>
</dbReference>
<evidence type="ECO:0000256" key="7">
    <source>
        <dbReference type="ARBA" id="ARBA00022989"/>
    </source>
</evidence>
<evidence type="ECO:0000256" key="9">
    <source>
        <dbReference type="RuleBase" id="RU363032"/>
    </source>
</evidence>
<evidence type="ECO:0000256" key="4">
    <source>
        <dbReference type="ARBA" id="ARBA00022692"/>
    </source>
</evidence>
<evidence type="ECO:0000313" key="11">
    <source>
        <dbReference type="EMBL" id="PWK52717.1"/>
    </source>
</evidence>
<dbReference type="Proteomes" id="UP000245390">
    <property type="component" value="Unassembled WGS sequence"/>
</dbReference>
<keyword evidence="8 9" id="KW-0472">Membrane</keyword>
<dbReference type="GO" id="GO:0005886">
    <property type="term" value="C:plasma membrane"/>
    <property type="evidence" value="ECO:0007669"/>
    <property type="project" value="UniProtKB-SubCell"/>
</dbReference>
<keyword evidence="3" id="KW-1003">Cell membrane</keyword>
<dbReference type="InterPro" id="IPR050366">
    <property type="entry name" value="BP-dependent_transpt_permease"/>
</dbReference>
<dbReference type="SUPFAM" id="SSF161098">
    <property type="entry name" value="MetI-like"/>
    <property type="match status" value="1"/>
</dbReference>
<dbReference type="PANTHER" id="PTHR43386">
    <property type="entry name" value="OLIGOPEPTIDE TRANSPORT SYSTEM PERMEASE PROTEIN APPC"/>
    <property type="match status" value="1"/>
</dbReference>
<dbReference type="GO" id="GO:0015833">
    <property type="term" value="P:peptide transport"/>
    <property type="evidence" value="ECO:0007669"/>
    <property type="project" value="UniProtKB-KW"/>
</dbReference>
<dbReference type="Gene3D" id="1.10.3720.10">
    <property type="entry name" value="MetI-like"/>
    <property type="match status" value="1"/>
</dbReference>
<dbReference type="InterPro" id="IPR000515">
    <property type="entry name" value="MetI-like"/>
</dbReference>
<organism evidence="11 12">
    <name type="scientific">Silicimonas algicola</name>
    <dbReference type="NCBI Taxonomy" id="1826607"/>
    <lineage>
        <taxon>Bacteria</taxon>
        <taxon>Pseudomonadati</taxon>
        <taxon>Pseudomonadota</taxon>
        <taxon>Alphaproteobacteria</taxon>
        <taxon>Rhodobacterales</taxon>
        <taxon>Paracoccaceae</taxon>
    </lineage>
</organism>
<keyword evidence="12" id="KW-1185">Reference proteome</keyword>
<dbReference type="PANTHER" id="PTHR43386:SF1">
    <property type="entry name" value="D,D-DIPEPTIDE TRANSPORT SYSTEM PERMEASE PROTEIN DDPC-RELATED"/>
    <property type="match status" value="1"/>
</dbReference>
<evidence type="ECO:0000256" key="2">
    <source>
        <dbReference type="ARBA" id="ARBA00022448"/>
    </source>
</evidence>
<dbReference type="Pfam" id="PF12911">
    <property type="entry name" value="OppC_N"/>
    <property type="match status" value="1"/>
</dbReference>
<evidence type="ECO:0000256" key="5">
    <source>
        <dbReference type="ARBA" id="ARBA00022856"/>
    </source>
</evidence>
<reference evidence="11 12" key="1">
    <citation type="submission" date="2018-05" db="EMBL/GenBank/DDBJ databases">
        <title>Genomic Encyclopedia of Type Strains, Phase IV (KMG-IV): sequencing the most valuable type-strain genomes for metagenomic binning, comparative biology and taxonomic classification.</title>
        <authorList>
            <person name="Goeker M."/>
        </authorList>
    </citation>
    <scope>NUCLEOTIDE SEQUENCE [LARGE SCALE GENOMIC DNA]</scope>
    <source>
        <strain evidence="11 12">DSM 103371</strain>
    </source>
</reference>
<dbReference type="GO" id="GO:0055085">
    <property type="term" value="P:transmembrane transport"/>
    <property type="evidence" value="ECO:0007669"/>
    <property type="project" value="InterPro"/>
</dbReference>
<dbReference type="KEGG" id="salo:EF888_14905"/>
<dbReference type="InterPro" id="IPR025966">
    <property type="entry name" value="OppC_N"/>
</dbReference>
<keyword evidence="7 9" id="KW-1133">Transmembrane helix</keyword>
<dbReference type="RefSeq" id="WP_109761212.1">
    <property type="nucleotide sequence ID" value="NZ_CP034588.1"/>
</dbReference>
<gene>
    <name evidence="11" type="ORF">C8D95_11614</name>
</gene>
<feature type="transmembrane region" description="Helical" evidence="9">
    <location>
        <begin position="12"/>
        <end position="34"/>
    </location>
</feature>
<dbReference type="GO" id="GO:0015031">
    <property type="term" value="P:protein transport"/>
    <property type="evidence" value="ECO:0007669"/>
    <property type="project" value="UniProtKB-KW"/>
</dbReference>